<dbReference type="InterPro" id="IPR012334">
    <property type="entry name" value="Pectin_lyas_fold"/>
</dbReference>
<dbReference type="EMBL" id="QGKM01000010">
    <property type="protein sequence ID" value="PWQ99494.1"/>
    <property type="molecule type" value="Genomic_DNA"/>
</dbReference>
<keyword evidence="5" id="KW-1185">Reference proteome</keyword>
<dbReference type="InterPro" id="IPR006626">
    <property type="entry name" value="PbH1"/>
</dbReference>
<comment type="caution">
    <text evidence="4">The sequence shown here is derived from an EMBL/GenBank/DDBJ whole genome shotgun (WGS) entry which is preliminary data.</text>
</comment>
<dbReference type="RefSeq" id="WP_109836691.1">
    <property type="nucleotide sequence ID" value="NZ_QGKM01000010.1"/>
</dbReference>
<dbReference type="OrthoDB" id="227157at2"/>
<evidence type="ECO:0000256" key="1">
    <source>
        <dbReference type="SAM" id="MobiDB-lite"/>
    </source>
</evidence>
<evidence type="ECO:0000313" key="4">
    <source>
        <dbReference type="EMBL" id="PWQ99494.1"/>
    </source>
</evidence>
<name>A0A317CLM4_9GAMM</name>
<dbReference type="Gene3D" id="2.160.20.10">
    <property type="entry name" value="Single-stranded right-handed beta-helix, Pectin lyase-like"/>
    <property type="match status" value="2"/>
</dbReference>
<sequence length="840" mass="91089">MKTIISLFSIATYLRASLLIFAMLYAPFALALVSDVNEQQQADYEVIANTLSELNGSIHTAEGIFANTYWVDAENGVNDYDRSGQIDQPWQSITWAMNNIPFAKDTANVVVRAGVYSPSVLYIGEERGGSLEADSPFNLLAFPGDEVKLDGTNVADNGALISISGANHVSLSGFEISNITGSGKSAIYITGSEKITITNNEIHHSQWTSDAQAATSPSLSDRLNGIAVVGDSQDITINNNEIHDLITGYGEPILVLAPAVATVADNSVHDNDADIFENQQYYVSQDGNDSTGIGTADQPWKTIHKALFSIPFAEDNATINIREGRYQIDTAMYFDASRGGSEGKYFTVQAYNGEEVIVDGGLLKTPFSAMVSFSSTAYVRIKGLTFTNLSGPKSGIYMEGNSHHIELIDNKLHGMTWVDEAGEDPLAPAPSDNLNPIAVIGNNPEEPIHSVVIRGNELFDIIPGYSEAIKIVGNVTDFLVEENHIHDVANIGIVAAGNYQWVKDSNGVLIPAEVNHARDGIIRNNTVSNAISPVANSAGIYLDGAHNVLVEGNISHHNSVGFSVGCEQPGTTDGNILRGNIAYENVDAGLVVGTIHAGATVTDTTVELNEFKYNYTKGGWGGELTIQQVDGLFVHNNIFVSNSDLKLIATQPASNLSIDNNLYFGQSADPDAAVFDWGGIAGKSYVGLSEFQTKSCYDLNSLYQDAATINYFEELANRSANMTDGDLEAHNYRTHRGHKRDHHGRNGRNHPHGHGGAENAVCESGQLVTPEGDEIEETHKGKKRGHKKKGKGRQPGHEHTHSHEHVHHLKHKGHKHKGEPRFIRHSHPHTHTHKHKGAHE</sequence>
<feature type="domain" description="Right handed beta helix" evidence="3">
    <location>
        <begin position="474"/>
        <end position="661"/>
    </location>
</feature>
<feature type="compositionally biased region" description="Basic residues" evidence="1">
    <location>
        <begin position="804"/>
        <end position="840"/>
    </location>
</feature>
<dbReference type="SUPFAM" id="SSF51126">
    <property type="entry name" value="Pectin lyase-like"/>
    <property type="match status" value="2"/>
</dbReference>
<reference evidence="4 5" key="1">
    <citation type="submission" date="2018-05" db="EMBL/GenBank/DDBJ databases">
        <title>Leucothrix arctica sp. nov., isolated from Arctic seawater.</title>
        <authorList>
            <person name="Choi A."/>
            <person name="Baek K."/>
        </authorList>
    </citation>
    <scope>NUCLEOTIDE SEQUENCE [LARGE SCALE GENOMIC DNA]</scope>
    <source>
        <strain evidence="4 5">JCM 18388</strain>
    </source>
</reference>
<dbReference type="InterPro" id="IPR011050">
    <property type="entry name" value="Pectin_lyase_fold/virulence"/>
</dbReference>
<evidence type="ECO:0000256" key="2">
    <source>
        <dbReference type="SAM" id="Phobius"/>
    </source>
</evidence>
<proteinExistence type="predicted"/>
<feature type="compositionally biased region" description="Basic residues" evidence="1">
    <location>
        <begin position="734"/>
        <end position="753"/>
    </location>
</feature>
<protein>
    <recommendedName>
        <fullName evidence="3">Right handed beta helix domain-containing protein</fullName>
    </recommendedName>
</protein>
<feature type="region of interest" description="Disordered" evidence="1">
    <location>
        <begin position="734"/>
        <end position="840"/>
    </location>
</feature>
<keyword evidence="2" id="KW-0812">Transmembrane</keyword>
<dbReference type="InterPro" id="IPR039448">
    <property type="entry name" value="Beta_helix"/>
</dbReference>
<organism evidence="4 5">
    <name type="scientific">Leucothrix pacifica</name>
    <dbReference type="NCBI Taxonomy" id="1247513"/>
    <lineage>
        <taxon>Bacteria</taxon>
        <taxon>Pseudomonadati</taxon>
        <taxon>Pseudomonadota</taxon>
        <taxon>Gammaproteobacteria</taxon>
        <taxon>Thiotrichales</taxon>
        <taxon>Thiotrichaceae</taxon>
        <taxon>Leucothrix</taxon>
    </lineage>
</organism>
<dbReference type="SMART" id="SM00710">
    <property type="entry name" value="PbH1"/>
    <property type="match status" value="10"/>
</dbReference>
<dbReference type="Pfam" id="PF13229">
    <property type="entry name" value="Beta_helix"/>
    <property type="match status" value="2"/>
</dbReference>
<evidence type="ECO:0000313" key="5">
    <source>
        <dbReference type="Proteomes" id="UP000245539"/>
    </source>
</evidence>
<dbReference type="PANTHER" id="PTHR36453">
    <property type="entry name" value="SECRETED PROTEIN-RELATED"/>
    <property type="match status" value="1"/>
</dbReference>
<gene>
    <name evidence="4" type="ORF">DKW60_05635</name>
</gene>
<keyword evidence="2" id="KW-0472">Membrane</keyword>
<evidence type="ECO:0000259" key="3">
    <source>
        <dbReference type="Pfam" id="PF13229"/>
    </source>
</evidence>
<feature type="domain" description="Right handed beta helix" evidence="3">
    <location>
        <begin position="146"/>
        <end position="272"/>
    </location>
</feature>
<keyword evidence="2" id="KW-1133">Transmembrane helix</keyword>
<dbReference type="PANTHER" id="PTHR36453:SF1">
    <property type="entry name" value="RIGHT HANDED BETA HELIX DOMAIN-CONTAINING PROTEIN"/>
    <property type="match status" value="1"/>
</dbReference>
<feature type="compositionally biased region" description="Basic residues" evidence="1">
    <location>
        <begin position="780"/>
        <end position="794"/>
    </location>
</feature>
<dbReference type="Proteomes" id="UP000245539">
    <property type="component" value="Unassembled WGS sequence"/>
</dbReference>
<accession>A0A317CLM4</accession>
<dbReference type="AlphaFoldDB" id="A0A317CLM4"/>
<feature type="transmembrane region" description="Helical" evidence="2">
    <location>
        <begin position="12"/>
        <end position="33"/>
    </location>
</feature>